<reference evidence="4" key="1">
    <citation type="submission" date="2016-10" db="EMBL/GenBank/DDBJ databases">
        <authorList>
            <person name="Varghese N."/>
            <person name="Submissions S."/>
        </authorList>
    </citation>
    <scope>NUCLEOTIDE SEQUENCE [LARGE SCALE GENOMIC DNA]</scope>
    <source>
        <strain evidence="4">DSM 45460</strain>
    </source>
</reference>
<evidence type="ECO:0000256" key="1">
    <source>
        <dbReference type="SAM" id="MobiDB-lite"/>
    </source>
</evidence>
<feature type="region of interest" description="Disordered" evidence="1">
    <location>
        <begin position="471"/>
        <end position="650"/>
    </location>
</feature>
<proteinExistence type="predicted"/>
<organism evidence="3 4">
    <name type="scientific">Actinopolyspora mzabensis</name>
    <dbReference type="NCBI Taxonomy" id="995066"/>
    <lineage>
        <taxon>Bacteria</taxon>
        <taxon>Bacillati</taxon>
        <taxon>Actinomycetota</taxon>
        <taxon>Actinomycetes</taxon>
        <taxon>Actinopolysporales</taxon>
        <taxon>Actinopolysporaceae</taxon>
        <taxon>Actinopolyspora</taxon>
    </lineage>
</organism>
<feature type="transmembrane region" description="Helical" evidence="2">
    <location>
        <begin position="206"/>
        <end position="225"/>
    </location>
</feature>
<dbReference type="EMBL" id="FNFM01000011">
    <property type="protein sequence ID" value="SDK69049.1"/>
    <property type="molecule type" value="Genomic_DNA"/>
</dbReference>
<accession>A0A1G9DYX5</accession>
<keyword evidence="2" id="KW-1133">Transmembrane helix</keyword>
<keyword evidence="2" id="KW-0812">Transmembrane</keyword>
<sequence>MWLLLILAAATTAVVAGLRRAGRGSARSPVPRGGRRGALTIVIALLGLQALAGAPAYAQPLDCTEPPTPGRPGTGMVGALDPAPIGVGQSGSAYDKYGYAGQVWHTYDLGCGPQGVSNPNAMVDTWIGNQLFNVAKNLVGVTNSLHYSLLSGDLMEPLDDMIAEATVALYDSVFTPWFGVVAVILAVLLFRYIWRGDLASIGKRTTWALAGLWLASATYLTPLVYTQALDDVVITGTSAVQGGFLREVGVDERDGLPTMLHDQVVYRGWLRGEFGDPDSAKAEELGMELLDAQAWTKREVLSGAADGSAQEKQQQFEDVASRMGGAYGYLQGVDGSRIGAGMLSMLQALAYTTFQLLAKAAILLAQLLLRVLILTGPLIGLIAILHHDVLRGVGRIAGSALLNVVVISAMAGVHTVVLNLIFAPRSGFALLPQIALAGLLTVIFLMIGRPIRRMGQMVQLSAGVAGGALPSPPSLFSRSRGSRSDGQQSGAQDDFWDRVRASEDGEDSSSSNGSRSGRGRPESVEPPVAATSERMDRPAARHDGGREGGVPGAAIPAARTGGTATEDHSGGGQQRPGATQRATGALPAAGAGGESSRVVDTSPISDGSWNERDQDPVVVPSRVGGNGAVRRTSPDADRRPDNEFVRGRPVNVVYRPSRGLEVSDE</sequence>
<keyword evidence="2" id="KW-0472">Membrane</keyword>
<feature type="transmembrane region" description="Helical" evidence="2">
    <location>
        <begin position="360"/>
        <end position="384"/>
    </location>
</feature>
<dbReference type="AlphaFoldDB" id="A0A1G9DYX5"/>
<evidence type="ECO:0008006" key="5">
    <source>
        <dbReference type="Google" id="ProtNLM"/>
    </source>
</evidence>
<feature type="compositionally biased region" description="Basic and acidic residues" evidence="1">
    <location>
        <begin position="533"/>
        <end position="546"/>
    </location>
</feature>
<dbReference type="Proteomes" id="UP000199213">
    <property type="component" value="Unassembled WGS sequence"/>
</dbReference>
<dbReference type="RefSeq" id="WP_218120234.1">
    <property type="nucleotide sequence ID" value="NZ_FNFM01000011.1"/>
</dbReference>
<evidence type="ECO:0000256" key="2">
    <source>
        <dbReference type="SAM" id="Phobius"/>
    </source>
</evidence>
<feature type="transmembrane region" description="Helical" evidence="2">
    <location>
        <begin position="428"/>
        <end position="447"/>
    </location>
</feature>
<feature type="transmembrane region" description="Helical" evidence="2">
    <location>
        <begin position="396"/>
        <end position="422"/>
    </location>
</feature>
<protein>
    <recommendedName>
        <fullName evidence="5">TrbL/VirB6 plasmid conjugal transfer protein</fullName>
    </recommendedName>
</protein>
<keyword evidence="4" id="KW-1185">Reference proteome</keyword>
<feature type="compositionally biased region" description="Polar residues" evidence="1">
    <location>
        <begin position="598"/>
        <end position="608"/>
    </location>
</feature>
<gene>
    <name evidence="3" type="ORF">SAMN04487820_11119</name>
</gene>
<feature type="transmembrane region" description="Helical" evidence="2">
    <location>
        <begin position="174"/>
        <end position="194"/>
    </location>
</feature>
<evidence type="ECO:0000313" key="3">
    <source>
        <dbReference type="EMBL" id="SDK69049.1"/>
    </source>
</evidence>
<feature type="compositionally biased region" description="Basic and acidic residues" evidence="1">
    <location>
        <begin position="632"/>
        <end position="646"/>
    </location>
</feature>
<name>A0A1G9DYX5_ACTMZ</name>
<evidence type="ECO:0000313" key="4">
    <source>
        <dbReference type="Proteomes" id="UP000199213"/>
    </source>
</evidence>
<feature type="compositionally biased region" description="Low complexity" evidence="1">
    <location>
        <begin position="474"/>
        <end position="493"/>
    </location>
</feature>